<reference evidence="1 2" key="1">
    <citation type="submission" date="2019-01" db="EMBL/GenBank/DDBJ databases">
        <authorList>
            <person name="Brito A."/>
        </authorList>
    </citation>
    <scope>NUCLEOTIDE SEQUENCE [LARGE SCALE GENOMIC DNA]</scope>
    <source>
        <strain evidence="1">1</strain>
    </source>
</reference>
<dbReference type="EMBL" id="CAACVJ010000599">
    <property type="protein sequence ID" value="VEP17722.1"/>
    <property type="molecule type" value="Genomic_DNA"/>
</dbReference>
<sequence>MTITLQSESLYSDIIFTSKDLNRKSGSVLDEAMKQPVTITRNSDTFALLKRERMGEITKVSYYKTVVISIMNSVFRLSLGNALEEHDPYQWINEFDNEDREEMVGEILQTLKYAEETNDWDELKSVIFEWRESAIANQGNELDEFKEALKENPVS</sequence>
<dbReference type="Proteomes" id="UP000320055">
    <property type="component" value="Unassembled WGS sequence"/>
</dbReference>
<proteinExistence type="predicted"/>
<dbReference type="AlphaFoldDB" id="A0A563W203"/>
<evidence type="ECO:0000313" key="1">
    <source>
        <dbReference type="EMBL" id="VEP17722.1"/>
    </source>
</evidence>
<name>A0A563W203_9CYAN</name>
<organism evidence="1 2">
    <name type="scientific">Hyella patelloides LEGE 07179</name>
    <dbReference type="NCBI Taxonomy" id="945734"/>
    <lineage>
        <taxon>Bacteria</taxon>
        <taxon>Bacillati</taxon>
        <taxon>Cyanobacteriota</taxon>
        <taxon>Cyanophyceae</taxon>
        <taxon>Pleurocapsales</taxon>
        <taxon>Hyellaceae</taxon>
        <taxon>Hyella</taxon>
    </lineage>
</organism>
<protein>
    <submittedName>
        <fullName evidence="1">Uncharacterized protein</fullName>
    </submittedName>
</protein>
<gene>
    <name evidence="1" type="ORF">H1P_6380002</name>
</gene>
<dbReference type="RefSeq" id="WP_144876143.1">
    <property type="nucleotide sequence ID" value="NZ_LR214370.1"/>
</dbReference>
<dbReference type="OrthoDB" id="484582at2"/>
<accession>A0A563W203</accession>
<keyword evidence="2" id="KW-1185">Reference proteome</keyword>
<evidence type="ECO:0000313" key="2">
    <source>
        <dbReference type="Proteomes" id="UP000320055"/>
    </source>
</evidence>